<comment type="caution">
    <text evidence="7">The sequence shown here is derived from an EMBL/GenBank/DDBJ whole genome shotgun (WGS) entry which is preliminary data.</text>
</comment>
<dbReference type="RefSeq" id="WP_188868356.1">
    <property type="nucleotide sequence ID" value="NZ_BMNW01000015.1"/>
</dbReference>
<dbReference type="SUPFAM" id="SSF52768">
    <property type="entry name" value="Arginase/deacetylase"/>
    <property type="match status" value="1"/>
</dbReference>
<dbReference type="InterPro" id="IPR037138">
    <property type="entry name" value="His_deacetylse_dom_sf"/>
</dbReference>
<evidence type="ECO:0000256" key="2">
    <source>
        <dbReference type="ARBA" id="ARBA00005947"/>
    </source>
</evidence>
<keyword evidence="3" id="KW-0479">Metal-binding</keyword>
<dbReference type="PRINTS" id="PR01270">
    <property type="entry name" value="HDASUPER"/>
</dbReference>
<keyword evidence="8" id="KW-1185">Reference proteome</keyword>
<evidence type="ECO:0000256" key="3">
    <source>
        <dbReference type="ARBA" id="ARBA00022723"/>
    </source>
</evidence>
<name>A0ABQ2H2G2_9PSED</name>
<dbReference type="CDD" id="cd10001">
    <property type="entry name" value="HDAC_classII_APAH"/>
    <property type="match status" value="1"/>
</dbReference>
<feature type="domain" description="Histone deacetylase" evidence="6">
    <location>
        <begin position="30"/>
        <end position="334"/>
    </location>
</feature>
<evidence type="ECO:0000313" key="8">
    <source>
        <dbReference type="Proteomes" id="UP000616499"/>
    </source>
</evidence>
<comment type="similarity">
    <text evidence="2">Belongs to the histone deacetylase family.</text>
</comment>
<dbReference type="EMBL" id="BMNW01000015">
    <property type="protein sequence ID" value="GGM29215.1"/>
    <property type="molecule type" value="Genomic_DNA"/>
</dbReference>
<evidence type="ECO:0000256" key="4">
    <source>
        <dbReference type="ARBA" id="ARBA00022801"/>
    </source>
</evidence>
<accession>A0ABQ2H2G2</accession>
<gene>
    <name evidence="7" type="ORF">GCM10009425_44670</name>
</gene>
<evidence type="ECO:0000259" key="6">
    <source>
        <dbReference type="Pfam" id="PF00850"/>
    </source>
</evidence>
<keyword evidence="5" id="KW-0862">Zinc</keyword>
<dbReference type="PANTHER" id="PTHR10625:SF17">
    <property type="entry name" value="HISTONE DEACETYLASE 8"/>
    <property type="match status" value="1"/>
</dbReference>
<dbReference type="Proteomes" id="UP000616499">
    <property type="component" value="Unassembled WGS sequence"/>
</dbReference>
<dbReference type="InterPro" id="IPR023696">
    <property type="entry name" value="Ureohydrolase_dom_sf"/>
</dbReference>
<dbReference type="InterPro" id="IPR023801">
    <property type="entry name" value="His_deacetylse_dom"/>
</dbReference>
<proteinExistence type="inferred from homology"/>
<dbReference type="Pfam" id="PF00850">
    <property type="entry name" value="Hist_deacetyl"/>
    <property type="match status" value="1"/>
</dbReference>
<dbReference type="InterPro" id="IPR000286">
    <property type="entry name" value="HDACs"/>
</dbReference>
<evidence type="ECO:0000256" key="5">
    <source>
        <dbReference type="ARBA" id="ARBA00022833"/>
    </source>
</evidence>
<dbReference type="Gene3D" id="3.40.800.20">
    <property type="entry name" value="Histone deacetylase domain"/>
    <property type="match status" value="1"/>
</dbReference>
<dbReference type="PANTHER" id="PTHR10625">
    <property type="entry name" value="HISTONE DEACETYLASE HDAC1-RELATED"/>
    <property type="match status" value="1"/>
</dbReference>
<comment type="cofactor">
    <cofactor evidence="1">
        <name>Zn(2+)</name>
        <dbReference type="ChEBI" id="CHEBI:29105"/>
    </cofactor>
</comment>
<reference evidence="8" key="1">
    <citation type="journal article" date="2019" name="Int. J. Syst. Evol. Microbiol.">
        <title>The Global Catalogue of Microorganisms (GCM) 10K type strain sequencing project: providing services to taxonomists for standard genome sequencing and annotation.</title>
        <authorList>
            <consortium name="The Broad Institute Genomics Platform"/>
            <consortium name="The Broad Institute Genome Sequencing Center for Infectious Disease"/>
            <person name="Wu L."/>
            <person name="Ma J."/>
        </authorList>
    </citation>
    <scope>NUCLEOTIDE SEQUENCE [LARGE SCALE GENOMIC DNA]</scope>
    <source>
        <strain evidence="8">JCM 13501</strain>
    </source>
</reference>
<keyword evidence="4" id="KW-0378">Hydrolase</keyword>
<protein>
    <submittedName>
        <fullName evidence="7">Acetylpolyamine amidohydrolase</fullName>
    </submittedName>
</protein>
<evidence type="ECO:0000256" key="1">
    <source>
        <dbReference type="ARBA" id="ARBA00001947"/>
    </source>
</evidence>
<evidence type="ECO:0000313" key="7">
    <source>
        <dbReference type="EMBL" id="GGM29215.1"/>
    </source>
</evidence>
<sequence>MKVFYSEKHLHHVQGEVYEKGTWRAGRDVPERVACLLNAACRLGFDPVEVRELQQAPAASVHTSQYMTFLETAYAAWGRVDATGERVIPSSFPIRQKAASYPDSIVGRAGYHLQDQLSPIGEHTWTAALAAASVAWSAAAHLVKTKEPTYALCRPSGHHASSDKAGGATYLNNAAIAAQCLRQRYSRVALLDIDVHHGNGSQEIFYQRSDVLFISIHRDPADYFPYFSGYACEQGEGDGLGFTVNLPLPAGSDDTTFTSALEEAISQINAFQPGALVVSLGFDGYREDPAGGFDLSSDAFYQAGQQIRSLGLPVVFVQEGGYALEYLGDLLTCFFNGYGFRDIYGCRDSRGAAHG</sequence>
<organism evidence="7 8">
    <name type="scientific">Pseudomonas asuensis</name>
    <dbReference type="NCBI Taxonomy" id="1825787"/>
    <lineage>
        <taxon>Bacteria</taxon>
        <taxon>Pseudomonadati</taxon>
        <taxon>Pseudomonadota</taxon>
        <taxon>Gammaproteobacteria</taxon>
        <taxon>Pseudomonadales</taxon>
        <taxon>Pseudomonadaceae</taxon>
        <taxon>Pseudomonas</taxon>
    </lineage>
</organism>